<evidence type="ECO:0000256" key="1">
    <source>
        <dbReference type="SAM" id="MobiDB-lite"/>
    </source>
</evidence>
<dbReference type="Proteomes" id="UP000712281">
    <property type="component" value="Unassembled WGS sequence"/>
</dbReference>
<evidence type="ECO:0000313" key="2">
    <source>
        <dbReference type="EMBL" id="KAF2541304.1"/>
    </source>
</evidence>
<dbReference type="AlphaFoldDB" id="A0A8S9G7S8"/>
<name>A0A8S9G7S8_BRACR</name>
<gene>
    <name evidence="2" type="ORF">F2Q68_00030565</name>
</gene>
<protein>
    <submittedName>
        <fullName evidence="2">Uncharacterized protein</fullName>
    </submittedName>
</protein>
<feature type="region of interest" description="Disordered" evidence="1">
    <location>
        <begin position="1"/>
        <end position="123"/>
    </location>
</feature>
<accession>A0A8S9G7S8</accession>
<proteinExistence type="predicted"/>
<organism evidence="2 3">
    <name type="scientific">Brassica cretica</name>
    <name type="common">Mustard</name>
    <dbReference type="NCBI Taxonomy" id="69181"/>
    <lineage>
        <taxon>Eukaryota</taxon>
        <taxon>Viridiplantae</taxon>
        <taxon>Streptophyta</taxon>
        <taxon>Embryophyta</taxon>
        <taxon>Tracheophyta</taxon>
        <taxon>Spermatophyta</taxon>
        <taxon>Magnoliopsida</taxon>
        <taxon>eudicotyledons</taxon>
        <taxon>Gunneridae</taxon>
        <taxon>Pentapetalae</taxon>
        <taxon>rosids</taxon>
        <taxon>malvids</taxon>
        <taxon>Brassicales</taxon>
        <taxon>Brassicaceae</taxon>
        <taxon>Brassiceae</taxon>
        <taxon>Brassica</taxon>
    </lineage>
</organism>
<feature type="compositionally biased region" description="Basic and acidic residues" evidence="1">
    <location>
        <begin position="1"/>
        <end position="11"/>
    </location>
</feature>
<comment type="caution">
    <text evidence="2">The sequence shown here is derived from an EMBL/GenBank/DDBJ whole genome shotgun (WGS) entry which is preliminary data.</text>
</comment>
<evidence type="ECO:0000313" key="3">
    <source>
        <dbReference type="Proteomes" id="UP000712281"/>
    </source>
</evidence>
<sequence length="123" mass="13074">MEERSPEKENLEVDDALAQKGGTEKAGSEGPVLVSDTSYERREDEEEGSDQGRKTPSPRPNEEEVTSEIEMRSTSSVLPLEVNPLAPIPTPVESPTVPAAEDPQDLPASNVLTGSGEDDGSVA</sequence>
<dbReference type="EMBL" id="QGKW02002005">
    <property type="protein sequence ID" value="KAF2541304.1"/>
    <property type="molecule type" value="Genomic_DNA"/>
</dbReference>
<reference evidence="2" key="1">
    <citation type="submission" date="2019-12" db="EMBL/GenBank/DDBJ databases">
        <title>Genome sequencing and annotation of Brassica cretica.</title>
        <authorList>
            <person name="Studholme D.J."/>
            <person name="Sarris P.F."/>
        </authorList>
    </citation>
    <scope>NUCLEOTIDE SEQUENCE</scope>
    <source>
        <strain evidence="2">PFS-001/15</strain>
        <tissue evidence="2">Leaf</tissue>
    </source>
</reference>